<dbReference type="AlphaFoldDB" id="A0A0U2IWN0"/>
<protein>
    <recommendedName>
        <fullName evidence="4">DNA topoisomerase (ATP-hydrolyzing)</fullName>
        <ecNumber evidence="4">5.6.2.2</ecNumber>
    </recommendedName>
</protein>
<dbReference type="PRINTS" id="PR00418">
    <property type="entry name" value="TPI2FAMILY"/>
</dbReference>
<dbReference type="Pfam" id="PF00204">
    <property type="entry name" value="DNA_gyraseB"/>
    <property type="match status" value="1"/>
</dbReference>
<dbReference type="FunFam" id="3.30.565.10:FF:000002">
    <property type="entry name" value="DNA gyrase subunit B"/>
    <property type="match status" value="1"/>
</dbReference>
<dbReference type="InterPro" id="IPR006171">
    <property type="entry name" value="TOPRIM_dom"/>
</dbReference>
<dbReference type="InterPro" id="IPR036890">
    <property type="entry name" value="HATPase_C_sf"/>
</dbReference>
<proteinExistence type="inferred from homology"/>
<evidence type="ECO:0000256" key="5">
    <source>
        <dbReference type="ARBA" id="ARBA00022490"/>
    </source>
</evidence>
<evidence type="ECO:0000256" key="7">
    <source>
        <dbReference type="ARBA" id="ARBA00022741"/>
    </source>
</evidence>
<dbReference type="Pfam" id="PF00986">
    <property type="entry name" value="DNA_gyraseB_C"/>
    <property type="match status" value="1"/>
</dbReference>
<keyword evidence="6" id="KW-0479">Metal-binding</keyword>
<dbReference type="InterPro" id="IPR018522">
    <property type="entry name" value="TopoIIA_CS"/>
</dbReference>
<evidence type="ECO:0000259" key="13">
    <source>
        <dbReference type="PROSITE" id="PS50880"/>
    </source>
</evidence>
<dbReference type="Gene3D" id="3.30.230.10">
    <property type="match status" value="1"/>
</dbReference>
<name>A0A0U2IWN0_9BACT</name>
<dbReference type="PROSITE" id="PS00177">
    <property type="entry name" value="TOPOISOMERASE_II"/>
    <property type="match status" value="1"/>
</dbReference>
<dbReference type="SMART" id="SM00387">
    <property type="entry name" value="HATPase_c"/>
    <property type="match status" value="1"/>
</dbReference>
<dbReference type="PANTHER" id="PTHR45866:SF1">
    <property type="entry name" value="DNA GYRASE SUBUNIT B, MITOCHONDRIAL"/>
    <property type="match status" value="1"/>
</dbReference>
<keyword evidence="7" id="KW-0547">Nucleotide-binding</keyword>
<dbReference type="EC" id="5.6.2.2" evidence="4"/>
<dbReference type="Gene3D" id="3.30.565.10">
    <property type="entry name" value="Histidine kinase-like ATPase, C-terminal domain"/>
    <property type="match status" value="1"/>
</dbReference>
<dbReference type="InterPro" id="IPR003594">
    <property type="entry name" value="HATPase_dom"/>
</dbReference>
<dbReference type="GO" id="GO:0005524">
    <property type="term" value="F:ATP binding"/>
    <property type="evidence" value="ECO:0007669"/>
    <property type="project" value="UniProtKB-KW"/>
</dbReference>
<dbReference type="Pfam" id="PF01751">
    <property type="entry name" value="Toprim"/>
    <property type="match status" value="1"/>
</dbReference>
<evidence type="ECO:0000313" key="14">
    <source>
        <dbReference type="EMBL" id="ALS56098.1"/>
    </source>
</evidence>
<dbReference type="GO" id="GO:0006265">
    <property type="term" value="P:DNA topological change"/>
    <property type="evidence" value="ECO:0007669"/>
    <property type="project" value="InterPro"/>
</dbReference>
<dbReference type="Gene3D" id="3.40.50.670">
    <property type="match status" value="2"/>
</dbReference>
<evidence type="ECO:0000256" key="8">
    <source>
        <dbReference type="ARBA" id="ARBA00022840"/>
    </source>
</evidence>
<feature type="domain" description="Toprim" evidence="13">
    <location>
        <begin position="417"/>
        <end position="534"/>
    </location>
</feature>
<dbReference type="InterPro" id="IPR013506">
    <property type="entry name" value="Topo_IIA_bsu_dom2"/>
</dbReference>
<dbReference type="InterPro" id="IPR002288">
    <property type="entry name" value="DNA_gyrase_B_C"/>
</dbReference>
<evidence type="ECO:0000256" key="6">
    <source>
        <dbReference type="ARBA" id="ARBA00022723"/>
    </source>
</evidence>
<comment type="catalytic activity">
    <reaction evidence="1">
        <text>ATP-dependent breakage, passage and rejoining of double-stranded DNA.</text>
        <dbReference type="EC" id="5.6.2.2"/>
    </reaction>
</comment>
<comment type="cofactor">
    <cofactor evidence="2">
        <name>Mg(2+)</name>
        <dbReference type="ChEBI" id="CHEBI:18420"/>
    </cofactor>
</comment>
<dbReference type="SMART" id="SM00433">
    <property type="entry name" value="TOP2c"/>
    <property type="match status" value="1"/>
</dbReference>
<evidence type="ECO:0000256" key="1">
    <source>
        <dbReference type="ARBA" id="ARBA00000185"/>
    </source>
</evidence>
<keyword evidence="11" id="KW-0238">DNA-binding</keyword>
<comment type="similarity">
    <text evidence="3">Belongs to the type II topoisomerase GyrB family.</text>
</comment>
<dbReference type="InterPro" id="IPR013759">
    <property type="entry name" value="Topo_IIA_B_C"/>
</dbReference>
<sequence length="804" mass="89745">MSNKAYTSESIKVLKGLEAVQKRPGMYIGDTDDGSGLHQMIYEVVDNAVDEALAGYCKNISVTLNEDASVTVTDDGRGIPVDIHKTENKSAAEVIMTTLHAGGKFDDDSYKVSGGLHGVGVSVVNALSERLSLTIHKDGFKYQQDYRDSLPQQPLKKCGKSNENGSVIQFLPSKKYFKDLNYKEETIKRRLKELAFLNSGITIHFNNDITGKKSKFLYKGGLKEYINEILLNKKDIHNDLIYLPPMSKGGNSIEISMKWTTSYSEQIMCYTNNIFQKDGGTHLSGFKSALTRTINNYSLKNNGKQKYEISGDDCREGLVAIVSIKMSDPKFSSQTKDKLVSSEIKSLTESTLSSKLSEFLEESPKDAKLIIGKIQQAAMAREEARKAKDLIRRKDPLGVANLPGKLADCQEKDREKCELFIVEGDSAGGSAKQARDRKTQAILPLKGKILNTEKSQDYKLLSSSEVGSLISALGCGFNHESEDFDIEKLRYGKIIIMTDADVDGAHIRTLLLTLLARKMKPLFDQGRIYIAQPPLYKIKKGKSEKYIANDFELSRYLSSSFFDSNKLLSDNKAISSNDSQSILLNYSMIDNILKKVNKSKDKYILKSMAFINPVHSDNIDLTDDLDAISKYIKSLGTLVNIISPINVDYDLGLNELDDNSFEITICKKVNGVPDTSVAAVNKKFFFSKTYNSLVRLNLHQLSHKSILLKSDNSEVSFDYLHQFCDFAITSARKSISLQRYKGLGEMNPSQLAETTMNPQTRSLLQVSQIDDDDYVIFDTLMGDDVEKRRDFIVSSANAVENVDV</sequence>
<evidence type="ECO:0000256" key="9">
    <source>
        <dbReference type="ARBA" id="ARBA00022842"/>
    </source>
</evidence>
<dbReference type="InterPro" id="IPR014721">
    <property type="entry name" value="Ribsml_uS5_D2-typ_fold_subgr"/>
</dbReference>
<keyword evidence="8" id="KW-0067">ATP-binding</keyword>
<dbReference type="InterPro" id="IPR013760">
    <property type="entry name" value="Topo_IIA-like_dom_sf"/>
</dbReference>
<dbReference type="EMBL" id="KT201087">
    <property type="protein sequence ID" value="ALS56098.1"/>
    <property type="molecule type" value="Genomic_DNA"/>
</dbReference>
<dbReference type="PRINTS" id="PR01159">
    <property type="entry name" value="DNAGYRASEB"/>
</dbReference>
<dbReference type="PANTHER" id="PTHR45866">
    <property type="entry name" value="DNA GYRASE/TOPOISOMERASE SUBUNIT B"/>
    <property type="match status" value="1"/>
</dbReference>
<accession>A0A0U2IWN0</accession>
<evidence type="ECO:0000256" key="11">
    <source>
        <dbReference type="ARBA" id="ARBA00023125"/>
    </source>
</evidence>
<dbReference type="SUPFAM" id="SSF55874">
    <property type="entry name" value="ATPase domain of HSP90 chaperone/DNA topoisomerase II/histidine kinase"/>
    <property type="match status" value="1"/>
</dbReference>
<dbReference type="NCBIfam" id="NF004189">
    <property type="entry name" value="PRK05644.1"/>
    <property type="match status" value="1"/>
</dbReference>
<evidence type="ECO:0000256" key="4">
    <source>
        <dbReference type="ARBA" id="ARBA00012895"/>
    </source>
</evidence>
<evidence type="ECO:0000256" key="12">
    <source>
        <dbReference type="ARBA" id="ARBA00023235"/>
    </source>
</evidence>
<dbReference type="PROSITE" id="PS50880">
    <property type="entry name" value="TOPRIM"/>
    <property type="match status" value="1"/>
</dbReference>
<dbReference type="InterPro" id="IPR020568">
    <property type="entry name" value="Ribosomal_Su5_D2-typ_SF"/>
</dbReference>
<dbReference type="CDD" id="cd00822">
    <property type="entry name" value="TopoII_Trans_DNA_gyrase"/>
    <property type="match status" value="1"/>
</dbReference>
<dbReference type="InterPro" id="IPR049353">
    <property type="entry name" value="GyrB_hook"/>
</dbReference>
<dbReference type="GO" id="GO:0003918">
    <property type="term" value="F:DNA topoisomerase type II (double strand cut, ATP-hydrolyzing) activity"/>
    <property type="evidence" value="ECO:0007669"/>
    <property type="project" value="UniProtKB-EC"/>
</dbReference>
<evidence type="ECO:0000256" key="2">
    <source>
        <dbReference type="ARBA" id="ARBA00001946"/>
    </source>
</evidence>
<dbReference type="InterPro" id="IPR001241">
    <property type="entry name" value="Topo_IIA"/>
</dbReference>
<evidence type="ECO:0000256" key="3">
    <source>
        <dbReference type="ARBA" id="ARBA00010708"/>
    </source>
</evidence>
<dbReference type="InterPro" id="IPR000565">
    <property type="entry name" value="Topo_IIA_B"/>
</dbReference>
<dbReference type="Pfam" id="PF02518">
    <property type="entry name" value="HATPase_c"/>
    <property type="match status" value="1"/>
</dbReference>
<dbReference type="SUPFAM" id="SSF54211">
    <property type="entry name" value="Ribosomal protein S5 domain 2-like"/>
    <property type="match status" value="1"/>
</dbReference>
<reference evidence="14" key="1">
    <citation type="journal article" date="2016" name="ISME J.">
        <title>Functional metagenomic screen reveals new and diverse microbial rhodopsins.</title>
        <authorList>
            <person name="Pushkarev A."/>
            <person name="Beja O."/>
        </authorList>
    </citation>
    <scope>NUCLEOTIDE SEQUENCE</scope>
</reference>
<dbReference type="GO" id="GO:0046872">
    <property type="term" value="F:metal ion binding"/>
    <property type="evidence" value="ECO:0007669"/>
    <property type="project" value="UniProtKB-KW"/>
</dbReference>
<dbReference type="SUPFAM" id="SSF56719">
    <property type="entry name" value="Type II DNA topoisomerase"/>
    <property type="match status" value="1"/>
</dbReference>
<dbReference type="NCBIfam" id="NF011501">
    <property type="entry name" value="PRK14939.1"/>
    <property type="match status" value="1"/>
</dbReference>
<evidence type="ECO:0000256" key="10">
    <source>
        <dbReference type="ARBA" id="ARBA00023029"/>
    </source>
</evidence>
<dbReference type="FunFam" id="3.40.50.670:FF:000001">
    <property type="entry name" value="DNA topoisomerase 2"/>
    <property type="match status" value="1"/>
</dbReference>
<dbReference type="FunFam" id="3.30.230.10:FF:000005">
    <property type="entry name" value="DNA gyrase subunit B"/>
    <property type="match status" value="1"/>
</dbReference>
<keyword evidence="5" id="KW-0963">Cytoplasm</keyword>
<dbReference type="Pfam" id="PF21249">
    <property type="entry name" value="GyrB_hook"/>
    <property type="match status" value="1"/>
</dbReference>
<dbReference type="CDD" id="cd16928">
    <property type="entry name" value="HATPase_GyrB-like"/>
    <property type="match status" value="1"/>
</dbReference>
<keyword evidence="12" id="KW-0413">Isomerase</keyword>
<organism evidence="14">
    <name type="scientific">uncultured bacterium EIL5A08</name>
    <dbReference type="NCBI Taxonomy" id="1768204"/>
    <lineage>
        <taxon>Bacteria</taxon>
        <taxon>environmental samples</taxon>
    </lineage>
</organism>
<keyword evidence="10" id="KW-0799">Topoisomerase</keyword>
<keyword evidence="9" id="KW-0460">Magnesium</keyword>
<dbReference type="GO" id="GO:0003677">
    <property type="term" value="F:DNA binding"/>
    <property type="evidence" value="ECO:0007669"/>
    <property type="project" value="UniProtKB-KW"/>
</dbReference>